<dbReference type="EMBL" id="BKCJ010007967">
    <property type="protein sequence ID" value="GEU79881.1"/>
    <property type="molecule type" value="Genomic_DNA"/>
</dbReference>
<keyword evidence="2" id="KW-0378">Hydrolase</keyword>
<feature type="domain" description="Integrase catalytic" evidence="5">
    <location>
        <begin position="674"/>
        <end position="748"/>
    </location>
</feature>
<dbReference type="Gene3D" id="3.30.420.10">
    <property type="entry name" value="Ribonuclease H-like superfamily/Ribonuclease H"/>
    <property type="match status" value="1"/>
</dbReference>
<feature type="region of interest" description="Disordered" evidence="4">
    <location>
        <begin position="581"/>
        <end position="603"/>
    </location>
</feature>
<dbReference type="GO" id="GO:0003676">
    <property type="term" value="F:nucleic acid binding"/>
    <property type="evidence" value="ECO:0007669"/>
    <property type="project" value="InterPro"/>
</dbReference>
<evidence type="ECO:0000256" key="3">
    <source>
        <dbReference type="SAM" id="Coils"/>
    </source>
</evidence>
<keyword evidence="3" id="KW-0175">Coiled coil</keyword>
<dbReference type="SUPFAM" id="SSF57756">
    <property type="entry name" value="Retrovirus zinc finger-like domains"/>
    <property type="match status" value="1"/>
</dbReference>
<evidence type="ECO:0000256" key="2">
    <source>
        <dbReference type="ARBA" id="ARBA00022801"/>
    </source>
</evidence>
<dbReference type="InterPro" id="IPR036875">
    <property type="entry name" value="Znf_CCHC_sf"/>
</dbReference>
<dbReference type="GO" id="GO:0008270">
    <property type="term" value="F:zinc ion binding"/>
    <property type="evidence" value="ECO:0007669"/>
    <property type="project" value="InterPro"/>
</dbReference>
<comment type="caution">
    <text evidence="6">The sequence shown here is derived from an EMBL/GenBank/DDBJ whole genome shotgun (WGS) entry which is preliminary data.</text>
</comment>
<accession>A0A6L2N0X8</accession>
<dbReference type="InterPro" id="IPR012337">
    <property type="entry name" value="RNaseH-like_sf"/>
</dbReference>
<evidence type="ECO:0000256" key="4">
    <source>
        <dbReference type="SAM" id="MobiDB-lite"/>
    </source>
</evidence>
<evidence type="ECO:0000259" key="5">
    <source>
        <dbReference type="PROSITE" id="PS50994"/>
    </source>
</evidence>
<feature type="coiled-coil region" evidence="3">
    <location>
        <begin position="99"/>
        <end position="126"/>
    </location>
</feature>
<sequence length="1045" mass="118209">MDSLSAQVVSATKLPILNPNEFDLWKMRIKQYFLMTDYSLWEVILNGDSPIPTKVINGVVQPVAPTTAEQRLARKNDLKARGTLLMDLPDKHQLKFNIHKDAKSLMEAIEKKLQKLISQLEILGESLSQEDINLKFLRSIPTEWTTHTLIWKNKTELEDQSLDDLFNSLKIYEAEVKISAVTNVFAASTKVHVSVLPNVDNLSDAVIYSFFASQSNSLQLDNDDLKQIDVDDLGEMDLKWQMDILTMRARRFLQRTGGNLRANGTTSIGFDMSKVECYNCQRRWHFTRECRLPKDIRNKDTQRRNVPVETFTSNALVSQCDGVGSYDWSFQVYEEPTNYALMEFTSSSSLSFDNEVALCSKACTKAYATLQSYYDKLTNDLRKSKLDVLSYKTDLESIEARLLKLEKFQTSSKNLSKLPASQITDKTGLGYDNPVINSTVFDCDELLSSESDVGMPPSPVHDRYKSGEGYHAVPPPYTETFMTLKLDLMFYDALTANETVLTTLHVEPKDASEGKPLPTQKAPNFVQTSKPVKTSRGNHQHYARMTHPHPHKHVVPTTILTRSRLVPLTADRPVTTIVPQTKVQHQRTTKHGVNKEHSPIRRPINCKPSPINSNFPQKVTTVKATQGNPQHALKDKGVIDSGCLRHMTWNISYPSDFEKINGGYVAFGGNPKGGIKIEFSVARTPQQNRIVERKNRTLIEAARTRLVDLLLLIPFWAEAVNTACYVQNRVLLTKPHNKTPYELLLGRTPSIDPQNTDEDATFEVKKPESKVHVSLSSSAKTNKHDAKTIKEAKGKTHVELSTGVRNLSEEFEAFSSNSTNEVNAASTPVTAVEPNSTNRINTFSVVGPSNNDVSLNFKLGGQSSFVNPSQYPDDPDMPSLEDITYSDDDKDVVTQIIRDLSSAPQTRSMTRMVKDQGGLTQINDEDFHTCMFAYFSQEEPKRVHQALKDPSWIEDIQKELLQFKMQKEEGIDNDEVFPPLSRIEDIRLFLAYASFMGFMVYQIDVKSDFFYRTIEEEVYVYQPLGFKDRDYPDKVSMGPLTHADL</sequence>
<gene>
    <name evidence="6" type="ORF">Tci_051859</name>
</gene>
<dbReference type="PROSITE" id="PS50994">
    <property type="entry name" value="INTEGRASE"/>
    <property type="match status" value="1"/>
</dbReference>
<dbReference type="Pfam" id="PF07727">
    <property type="entry name" value="RVT_2"/>
    <property type="match status" value="1"/>
</dbReference>
<dbReference type="InterPro" id="IPR036397">
    <property type="entry name" value="RNaseH_sf"/>
</dbReference>
<dbReference type="InterPro" id="IPR001584">
    <property type="entry name" value="Integrase_cat-core"/>
</dbReference>
<evidence type="ECO:0000256" key="1">
    <source>
        <dbReference type="ARBA" id="ARBA00022723"/>
    </source>
</evidence>
<dbReference type="AlphaFoldDB" id="A0A6L2N0X8"/>
<dbReference type="GO" id="GO:0016787">
    <property type="term" value="F:hydrolase activity"/>
    <property type="evidence" value="ECO:0007669"/>
    <property type="project" value="UniProtKB-KW"/>
</dbReference>
<name>A0A6L2N0X8_TANCI</name>
<dbReference type="GO" id="GO:0015074">
    <property type="term" value="P:DNA integration"/>
    <property type="evidence" value="ECO:0007669"/>
    <property type="project" value="InterPro"/>
</dbReference>
<evidence type="ECO:0000313" key="6">
    <source>
        <dbReference type="EMBL" id="GEU79881.1"/>
    </source>
</evidence>
<reference evidence="6" key="1">
    <citation type="journal article" date="2019" name="Sci. Rep.">
        <title>Draft genome of Tanacetum cinerariifolium, the natural source of mosquito coil.</title>
        <authorList>
            <person name="Yamashiro T."/>
            <person name="Shiraishi A."/>
            <person name="Satake H."/>
            <person name="Nakayama K."/>
        </authorList>
    </citation>
    <scope>NUCLEOTIDE SEQUENCE</scope>
</reference>
<dbReference type="PANTHER" id="PTHR42648:SF21">
    <property type="entry name" value="CYSTEINE-RICH RLK (RECEPTOR-LIKE PROTEIN KINASE) 8"/>
    <property type="match status" value="1"/>
</dbReference>
<dbReference type="InterPro" id="IPR013103">
    <property type="entry name" value="RVT_2"/>
</dbReference>
<organism evidence="6">
    <name type="scientific">Tanacetum cinerariifolium</name>
    <name type="common">Dalmatian daisy</name>
    <name type="synonym">Chrysanthemum cinerariifolium</name>
    <dbReference type="NCBI Taxonomy" id="118510"/>
    <lineage>
        <taxon>Eukaryota</taxon>
        <taxon>Viridiplantae</taxon>
        <taxon>Streptophyta</taxon>
        <taxon>Embryophyta</taxon>
        <taxon>Tracheophyta</taxon>
        <taxon>Spermatophyta</taxon>
        <taxon>Magnoliopsida</taxon>
        <taxon>eudicotyledons</taxon>
        <taxon>Gunneridae</taxon>
        <taxon>Pentapetalae</taxon>
        <taxon>asterids</taxon>
        <taxon>campanulids</taxon>
        <taxon>Asterales</taxon>
        <taxon>Asteraceae</taxon>
        <taxon>Asteroideae</taxon>
        <taxon>Anthemideae</taxon>
        <taxon>Anthemidinae</taxon>
        <taxon>Tanacetum</taxon>
    </lineage>
</organism>
<protein>
    <recommendedName>
        <fullName evidence="5">Integrase catalytic domain-containing protein</fullName>
    </recommendedName>
</protein>
<dbReference type="PANTHER" id="PTHR42648">
    <property type="entry name" value="TRANSPOSASE, PUTATIVE-RELATED"/>
    <property type="match status" value="1"/>
</dbReference>
<proteinExistence type="predicted"/>
<keyword evidence="1" id="KW-0479">Metal-binding</keyword>
<feature type="region of interest" description="Disordered" evidence="4">
    <location>
        <begin position="746"/>
        <end position="767"/>
    </location>
</feature>
<dbReference type="SUPFAM" id="SSF53098">
    <property type="entry name" value="Ribonuclease H-like"/>
    <property type="match status" value="1"/>
</dbReference>
<dbReference type="InterPro" id="IPR039537">
    <property type="entry name" value="Retrotran_Ty1/copia-like"/>
</dbReference>